<comment type="subcellular location">
    <subcellularLocation>
        <location evidence="2">Membrane</location>
        <topology evidence="2">Multi-pass membrane protein</topology>
    </subcellularLocation>
</comment>
<dbReference type="OrthoDB" id="9764259at2"/>
<keyword evidence="13" id="KW-1185">Reference proteome</keyword>
<evidence type="ECO:0000256" key="1">
    <source>
        <dbReference type="ARBA" id="ARBA00003279"/>
    </source>
</evidence>
<dbReference type="Pfam" id="PF07690">
    <property type="entry name" value="MFS_1"/>
    <property type="match status" value="1"/>
</dbReference>
<feature type="transmembrane region" description="Helical" evidence="8">
    <location>
        <begin position="172"/>
        <end position="192"/>
    </location>
</feature>
<feature type="transmembrane region" description="Helical" evidence="8">
    <location>
        <begin position="291"/>
        <end position="309"/>
    </location>
</feature>
<reference evidence="10 13" key="2">
    <citation type="journal article" date="2018" name="Int. J. Syst. Evol. Microbiol.">
        <title>Pseudooceanicola lipolyticus sp. nov., a marine alphaproteobacterium, reclassification of Oceanicola flagellatus as Pseudooceanicola flagellatus comb. nov. and emended description of the genus Pseudooceanicola.</title>
        <authorList>
            <person name="Huang M.-M."/>
            <person name="Guo L.-L."/>
            <person name="Wu Y.-H."/>
            <person name="Lai Q.-L."/>
            <person name="Shao Z.-Z."/>
            <person name="Wang C.-S."/>
            <person name="Wu M."/>
            <person name="Xu X.-W."/>
        </authorList>
    </citation>
    <scope>NUCLEOTIDE SEQUENCE [LARGE SCALE GENOMIC DNA]</scope>
    <source>
        <strain evidence="10 13">Ar-45</strain>
    </source>
</reference>
<dbReference type="InterPro" id="IPR020846">
    <property type="entry name" value="MFS_dom"/>
</dbReference>
<keyword evidence="4" id="KW-0813">Transport</keyword>
<evidence type="ECO:0000256" key="5">
    <source>
        <dbReference type="ARBA" id="ARBA00022692"/>
    </source>
</evidence>
<evidence type="ECO:0000313" key="12">
    <source>
        <dbReference type="Proteomes" id="UP000231655"/>
    </source>
</evidence>
<evidence type="ECO:0000313" key="13">
    <source>
        <dbReference type="Proteomes" id="UP000231702"/>
    </source>
</evidence>
<dbReference type="Proteomes" id="UP000231655">
    <property type="component" value="Unassembled WGS sequence"/>
</dbReference>
<dbReference type="PROSITE" id="PS50850">
    <property type="entry name" value="MFS"/>
    <property type="match status" value="1"/>
</dbReference>
<feature type="transmembrane region" description="Helical" evidence="8">
    <location>
        <begin position="381"/>
        <end position="406"/>
    </location>
</feature>
<dbReference type="EMBL" id="OBEA01000002">
    <property type="protein sequence ID" value="SNY46560.1"/>
    <property type="molecule type" value="Genomic_DNA"/>
</dbReference>
<feature type="transmembrane region" description="Helical" evidence="8">
    <location>
        <begin position="86"/>
        <end position="105"/>
    </location>
</feature>
<accession>A0A285IEZ8</accession>
<reference evidence="11 12" key="1">
    <citation type="submission" date="2017-09" db="EMBL/GenBank/DDBJ databases">
        <authorList>
            <person name="Ehlers B."/>
            <person name="Leendertz F.H."/>
        </authorList>
    </citation>
    <scope>NUCLEOTIDE SEQUENCE [LARGE SCALE GENOMIC DNA]</scope>
    <source>
        <strain evidence="11 12">CGMCC 1.12662</strain>
    </source>
</reference>
<dbReference type="PRINTS" id="PR01035">
    <property type="entry name" value="TCRTETA"/>
</dbReference>
<evidence type="ECO:0000256" key="8">
    <source>
        <dbReference type="SAM" id="Phobius"/>
    </source>
</evidence>
<dbReference type="InterPro" id="IPR011701">
    <property type="entry name" value="MFS"/>
</dbReference>
<dbReference type="EMBL" id="PGTD01000016">
    <property type="protein sequence ID" value="PJE29132.1"/>
    <property type="molecule type" value="Genomic_DNA"/>
</dbReference>
<comment type="function">
    <text evidence="1">Resistance to tetracycline by an active tetracycline efflux. This is an energy-dependent process that decreases the accumulation of the antibiotic in whole cells. This protein functions as a metal-tetracycline/H(+) antiporter.</text>
</comment>
<protein>
    <submittedName>
        <fullName evidence="10 11">MFS transporter</fullName>
    </submittedName>
</protein>
<dbReference type="PANTHER" id="PTHR23504">
    <property type="entry name" value="MAJOR FACILITATOR SUPERFAMILY DOMAIN-CONTAINING PROTEIN 10"/>
    <property type="match status" value="1"/>
</dbReference>
<dbReference type="InterPro" id="IPR001958">
    <property type="entry name" value="Tet-R_TetA/multi-R_MdtG-like"/>
</dbReference>
<name>A0A285IEZ8_9RHOB</name>
<dbReference type="AlphaFoldDB" id="A0A285IEZ8"/>
<dbReference type="Gene3D" id="1.20.1250.20">
    <property type="entry name" value="MFS general substrate transporter like domains"/>
    <property type="match status" value="1"/>
</dbReference>
<dbReference type="InterPro" id="IPR005829">
    <property type="entry name" value="Sugar_transporter_CS"/>
</dbReference>
<dbReference type="GO" id="GO:0016020">
    <property type="term" value="C:membrane"/>
    <property type="evidence" value="ECO:0007669"/>
    <property type="project" value="UniProtKB-SubCell"/>
</dbReference>
<evidence type="ECO:0000313" key="11">
    <source>
        <dbReference type="EMBL" id="SNY46560.1"/>
    </source>
</evidence>
<gene>
    <name evidence="10" type="ORF">CVM39_11900</name>
    <name evidence="11" type="ORF">SAMN06297129_0986</name>
</gene>
<feature type="transmembrane region" description="Helical" evidence="8">
    <location>
        <begin position="260"/>
        <end position="279"/>
    </location>
</feature>
<dbReference type="GO" id="GO:0022857">
    <property type="term" value="F:transmembrane transporter activity"/>
    <property type="evidence" value="ECO:0007669"/>
    <property type="project" value="InterPro"/>
</dbReference>
<evidence type="ECO:0000256" key="7">
    <source>
        <dbReference type="ARBA" id="ARBA00023136"/>
    </source>
</evidence>
<dbReference type="PANTHER" id="PTHR23504:SF15">
    <property type="entry name" value="MAJOR FACILITATOR SUPERFAMILY (MFS) PROFILE DOMAIN-CONTAINING PROTEIN"/>
    <property type="match status" value="1"/>
</dbReference>
<organism evidence="11 12">
    <name type="scientific">Pseudooceanicola antarcticus</name>
    <dbReference type="NCBI Taxonomy" id="1247613"/>
    <lineage>
        <taxon>Bacteria</taxon>
        <taxon>Pseudomonadati</taxon>
        <taxon>Pseudomonadota</taxon>
        <taxon>Alphaproteobacteria</taxon>
        <taxon>Rhodobacterales</taxon>
        <taxon>Paracoccaceae</taxon>
        <taxon>Pseudooceanicola</taxon>
    </lineage>
</organism>
<feature type="transmembrane region" description="Helical" evidence="8">
    <location>
        <begin position="144"/>
        <end position="166"/>
    </location>
</feature>
<proteinExistence type="inferred from homology"/>
<feature type="domain" description="Major facilitator superfamily (MFS) profile" evidence="9">
    <location>
        <begin position="15"/>
        <end position="410"/>
    </location>
</feature>
<feature type="transmembrane region" description="Helical" evidence="8">
    <location>
        <begin position="228"/>
        <end position="248"/>
    </location>
</feature>
<comment type="similarity">
    <text evidence="3">Belongs to the major facilitator superfamily. TCR/Tet family.</text>
</comment>
<evidence type="ECO:0000256" key="4">
    <source>
        <dbReference type="ARBA" id="ARBA00022448"/>
    </source>
</evidence>
<evidence type="ECO:0000256" key="3">
    <source>
        <dbReference type="ARBA" id="ARBA00007520"/>
    </source>
</evidence>
<feature type="transmembrane region" description="Helical" evidence="8">
    <location>
        <begin position="355"/>
        <end position="374"/>
    </location>
</feature>
<evidence type="ECO:0000259" key="9">
    <source>
        <dbReference type="PROSITE" id="PS50850"/>
    </source>
</evidence>
<keyword evidence="7 8" id="KW-0472">Membrane</keyword>
<evidence type="ECO:0000313" key="10">
    <source>
        <dbReference type="EMBL" id="PJE29132.1"/>
    </source>
</evidence>
<dbReference type="PROSITE" id="PS00216">
    <property type="entry name" value="SUGAR_TRANSPORT_1"/>
    <property type="match status" value="1"/>
</dbReference>
<feature type="transmembrane region" description="Helical" evidence="8">
    <location>
        <begin position="111"/>
        <end position="132"/>
    </location>
</feature>
<dbReference type="SUPFAM" id="SSF103473">
    <property type="entry name" value="MFS general substrate transporter"/>
    <property type="match status" value="1"/>
</dbReference>
<dbReference type="RefSeq" id="WP_097144781.1">
    <property type="nucleotide sequence ID" value="NZ_OBEA01000002.1"/>
</dbReference>
<evidence type="ECO:0000256" key="6">
    <source>
        <dbReference type="ARBA" id="ARBA00022989"/>
    </source>
</evidence>
<evidence type="ECO:0000256" key="2">
    <source>
        <dbReference type="ARBA" id="ARBA00004141"/>
    </source>
</evidence>
<dbReference type="InterPro" id="IPR036259">
    <property type="entry name" value="MFS_trans_sf"/>
</dbReference>
<dbReference type="Proteomes" id="UP000231702">
    <property type="component" value="Unassembled WGS sequence"/>
</dbReference>
<keyword evidence="5 8" id="KW-0812">Transmembrane</keyword>
<keyword evidence="6 8" id="KW-1133">Transmembrane helix</keyword>
<feature type="transmembrane region" description="Helical" evidence="8">
    <location>
        <begin position="17"/>
        <end position="37"/>
    </location>
</feature>
<sequence>MTINADPQQAASRLPRLIILLTVVIEAMGVGVIFPVMPDLLREILDATLSEAAIWGGVLITAFAATQFLCGPLIGNLSDAYGRRRVVLIALAVMALDYVIMALAQNIWLLFAGRLVAGATAAVVATASAYMADISKGSDKARNFGLVQACFGMGFVLGPALGGLVAGLGVRAPFWAAALLCVFNFSMAFLILPESLRPEARRAFRWRRANPLGALLAASKLPGLKPLLLAYLLYLIGLHVYGVIWAYFTQAQFGWEVTLVGLSLTIYGVALAVVQAVLFGPIYRRLGPRTTVLAGLWINTFFFAWLTVIKNGTLTLVMTPFTALGEISQPAMSAIASDAAPEDAQGELQGVLSSLQAVAMIFTPMLMTTIFRIFTAEDAPVYLPGAPFGASALLMLPAMVLIALYLPRRSTAAGS</sequence>
<feature type="transmembrane region" description="Helical" evidence="8">
    <location>
        <begin position="52"/>
        <end position="74"/>
    </location>
</feature>